<organism evidence="18 19">
    <name type="scientific">Diplogelasinospora grovesii</name>
    <dbReference type="NCBI Taxonomy" id="303347"/>
    <lineage>
        <taxon>Eukaryota</taxon>
        <taxon>Fungi</taxon>
        <taxon>Dikarya</taxon>
        <taxon>Ascomycota</taxon>
        <taxon>Pezizomycotina</taxon>
        <taxon>Sordariomycetes</taxon>
        <taxon>Sordariomycetidae</taxon>
        <taxon>Sordariales</taxon>
        <taxon>Diplogelasinosporaceae</taxon>
        <taxon>Diplogelasinospora</taxon>
    </lineage>
</organism>
<keyword evidence="5 16" id="KW-0732">Signal</keyword>
<keyword evidence="19" id="KW-1185">Reference proteome</keyword>
<keyword evidence="8" id="KW-0186">Copper</keyword>
<evidence type="ECO:0000256" key="15">
    <source>
        <dbReference type="ARBA" id="ARBA00047174"/>
    </source>
</evidence>
<evidence type="ECO:0000256" key="1">
    <source>
        <dbReference type="ARBA" id="ARBA00001973"/>
    </source>
</evidence>
<feature type="signal peptide" evidence="16">
    <location>
        <begin position="1"/>
        <end position="19"/>
    </location>
</feature>
<comment type="caution">
    <text evidence="18">The sequence shown here is derived from an EMBL/GenBank/DDBJ whole genome shotgun (WGS) entry which is preliminary data.</text>
</comment>
<evidence type="ECO:0000256" key="11">
    <source>
        <dbReference type="ARBA" id="ARBA00023277"/>
    </source>
</evidence>
<evidence type="ECO:0000256" key="2">
    <source>
        <dbReference type="ARBA" id="ARBA00004613"/>
    </source>
</evidence>
<dbReference type="PANTHER" id="PTHR33353:SF19">
    <property type="entry name" value="GLYCOSYLHYDROLASE FAMILY 61-8 PROTEIN"/>
    <property type="match status" value="1"/>
</dbReference>
<keyword evidence="6" id="KW-0136">Cellulose degradation</keyword>
<keyword evidence="12" id="KW-0624">Polysaccharide degradation</keyword>
<keyword evidence="4" id="KW-0479">Metal-binding</keyword>
<evidence type="ECO:0000256" key="13">
    <source>
        <dbReference type="ARBA" id="ARBA00044502"/>
    </source>
</evidence>
<dbReference type="EMBL" id="MU853778">
    <property type="protein sequence ID" value="KAK3941893.1"/>
    <property type="molecule type" value="Genomic_DNA"/>
</dbReference>
<protein>
    <recommendedName>
        <fullName evidence="15">lytic cellulose monooxygenase (C4-dehydrogenating)</fullName>
        <ecNumber evidence="15">1.14.99.56</ecNumber>
    </recommendedName>
</protein>
<dbReference type="InterPro" id="IPR049892">
    <property type="entry name" value="AA9"/>
</dbReference>
<sequence length="221" mass="23414">MRFGFPAPAPLALAPLVAGHGAVTSYTIVFPWPDYNPTLQVSDIKMRCNGGSFGPALDPPIAAGQNITAVWEAVDAPAGARHGLDVQVPALLLLLGLLLVLQGRRQGLVQDRPDGACGGAPSWPPTTGAPPIVYKNLKWSSAIPKNLAPGNYLIRHELLALHQSDTPQFYAECAATPPPDKLYSIPVYAPQSDPGITIDIYSSKATSYTCPGGDVWSGFQF</sequence>
<evidence type="ECO:0000256" key="5">
    <source>
        <dbReference type="ARBA" id="ARBA00022729"/>
    </source>
</evidence>
<dbReference type="GO" id="GO:0030245">
    <property type="term" value="P:cellulose catabolic process"/>
    <property type="evidence" value="ECO:0007669"/>
    <property type="project" value="UniProtKB-KW"/>
</dbReference>
<keyword evidence="7" id="KW-0560">Oxidoreductase</keyword>
<evidence type="ECO:0000256" key="12">
    <source>
        <dbReference type="ARBA" id="ARBA00023326"/>
    </source>
</evidence>
<dbReference type="EC" id="1.14.99.56" evidence="15"/>
<accession>A0AAN6NBU6</accession>
<dbReference type="InterPro" id="IPR005103">
    <property type="entry name" value="AA9_LPMO"/>
</dbReference>
<evidence type="ECO:0000256" key="16">
    <source>
        <dbReference type="SAM" id="SignalP"/>
    </source>
</evidence>
<dbReference type="Pfam" id="PF03443">
    <property type="entry name" value="AA9"/>
    <property type="match status" value="1"/>
</dbReference>
<evidence type="ECO:0000256" key="6">
    <source>
        <dbReference type="ARBA" id="ARBA00023001"/>
    </source>
</evidence>
<comment type="subcellular location">
    <subcellularLocation>
        <location evidence="2">Secreted</location>
    </subcellularLocation>
</comment>
<dbReference type="GO" id="GO:0004497">
    <property type="term" value="F:monooxygenase activity"/>
    <property type="evidence" value="ECO:0007669"/>
    <property type="project" value="UniProtKB-KW"/>
</dbReference>
<comment type="catalytic activity">
    <reaction evidence="14">
        <text>[(1-&gt;4)-beta-D-glucosyl]n+m + reduced acceptor + O2 = 4-dehydro-beta-D-glucosyl-[(1-&gt;4)-beta-D-glucosyl]n-1 + [(1-&gt;4)-beta-D-glucosyl]m + acceptor + H2O.</text>
        <dbReference type="EC" id="1.14.99.56"/>
    </reaction>
</comment>
<evidence type="ECO:0000313" key="19">
    <source>
        <dbReference type="Proteomes" id="UP001303473"/>
    </source>
</evidence>
<name>A0AAN6NBU6_9PEZI</name>
<reference evidence="19" key="1">
    <citation type="journal article" date="2023" name="Mol. Phylogenet. Evol.">
        <title>Genome-scale phylogeny and comparative genomics of the fungal order Sordariales.</title>
        <authorList>
            <person name="Hensen N."/>
            <person name="Bonometti L."/>
            <person name="Westerberg I."/>
            <person name="Brannstrom I.O."/>
            <person name="Guillou S."/>
            <person name="Cros-Aarteil S."/>
            <person name="Calhoun S."/>
            <person name="Haridas S."/>
            <person name="Kuo A."/>
            <person name="Mondo S."/>
            <person name="Pangilinan J."/>
            <person name="Riley R."/>
            <person name="LaButti K."/>
            <person name="Andreopoulos B."/>
            <person name="Lipzen A."/>
            <person name="Chen C."/>
            <person name="Yan M."/>
            <person name="Daum C."/>
            <person name="Ng V."/>
            <person name="Clum A."/>
            <person name="Steindorff A."/>
            <person name="Ohm R.A."/>
            <person name="Martin F."/>
            <person name="Silar P."/>
            <person name="Natvig D.O."/>
            <person name="Lalanne C."/>
            <person name="Gautier V."/>
            <person name="Ament-Velasquez S.L."/>
            <person name="Kruys A."/>
            <person name="Hutchinson M.I."/>
            <person name="Powell A.J."/>
            <person name="Barry K."/>
            <person name="Miller A.N."/>
            <person name="Grigoriev I.V."/>
            <person name="Debuchy R."/>
            <person name="Gladieux P."/>
            <person name="Hiltunen Thoren M."/>
            <person name="Johannesson H."/>
        </authorList>
    </citation>
    <scope>NUCLEOTIDE SEQUENCE [LARGE SCALE GENOMIC DNA]</scope>
    <source>
        <strain evidence="19">CBS 340.73</strain>
    </source>
</reference>
<keyword evidence="11" id="KW-0119">Carbohydrate metabolism</keyword>
<dbReference type="PANTHER" id="PTHR33353">
    <property type="entry name" value="PUTATIVE (AFU_ORTHOLOGUE AFUA_1G12560)-RELATED"/>
    <property type="match status" value="1"/>
</dbReference>
<evidence type="ECO:0000313" key="18">
    <source>
        <dbReference type="EMBL" id="KAK3941893.1"/>
    </source>
</evidence>
<dbReference type="Proteomes" id="UP001303473">
    <property type="component" value="Unassembled WGS sequence"/>
</dbReference>
<evidence type="ECO:0000256" key="8">
    <source>
        <dbReference type="ARBA" id="ARBA00023008"/>
    </source>
</evidence>
<dbReference type="Gene3D" id="2.70.50.70">
    <property type="match status" value="1"/>
</dbReference>
<evidence type="ECO:0000256" key="9">
    <source>
        <dbReference type="ARBA" id="ARBA00023033"/>
    </source>
</evidence>
<feature type="chain" id="PRO_5042869827" description="lytic cellulose monooxygenase (C4-dehydrogenating)" evidence="16">
    <location>
        <begin position="20"/>
        <end position="221"/>
    </location>
</feature>
<comment type="similarity">
    <text evidence="13">Belongs to the polysaccharide monooxygenase AA9 family.</text>
</comment>
<evidence type="ECO:0000256" key="3">
    <source>
        <dbReference type="ARBA" id="ARBA00022525"/>
    </source>
</evidence>
<keyword evidence="10" id="KW-1015">Disulfide bond</keyword>
<keyword evidence="9" id="KW-0503">Monooxygenase</keyword>
<evidence type="ECO:0000256" key="14">
    <source>
        <dbReference type="ARBA" id="ARBA00045077"/>
    </source>
</evidence>
<dbReference type="AlphaFoldDB" id="A0AAN6NBU6"/>
<evidence type="ECO:0000256" key="10">
    <source>
        <dbReference type="ARBA" id="ARBA00023157"/>
    </source>
</evidence>
<dbReference type="GO" id="GO:0005576">
    <property type="term" value="C:extracellular region"/>
    <property type="evidence" value="ECO:0007669"/>
    <property type="project" value="UniProtKB-SubCell"/>
</dbReference>
<keyword evidence="3" id="KW-0964">Secreted</keyword>
<proteinExistence type="inferred from homology"/>
<feature type="domain" description="Auxiliary Activity family 9 catalytic" evidence="17">
    <location>
        <begin position="134"/>
        <end position="208"/>
    </location>
</feature>
<comment type="cofactor">
    <cofactor evidence="1">
        <name>Cu(2+)</name>
        <dbReference type="ChEBI" id="CHEBI:29036"/>
    </cofactor>
</comment>
<dbReference type="GO" id="GO:0046872">
    <property type="term" value="F:metal ion binding"/>
    <property type="evidence" value="ECO:0007669"/>
    <property type="project" value="UniProtKB-KW"/>
</dbReference>
<evidence type="ECO:0000256" key="7">
    <source>
        <dbReference type="ARBA" id="ARBA00023002"/>
    </source>
</evidence>
<evidence type="ECO:0000256" key="4">
    <source>
        <dbReference type="ARBA" id="ARBA00022723"/>
    </source>
</evidence>
<evidence type="ECO:0000259" key="17">
    <source>
        <dbReference type="Pfam" id="PF03443"/>
    </source>
</evidence>
<gene>
    <name evidence="18" type="ORF">QBC46DRAFT_352756</name>
</gene>